<dbReference type="PROSITE" id="PS50885">
    <property type="entry name" value="HAMP"/>
    <property type="match status" value="1"/>
</dbReference>
<dbReference type="GO" id="GO:0004888">
    <property type="term" value="F:transmembrane signaling receptor activity"/>
    <property type="evidence" value="ECO:0007669"/>
    <property type="project" value="TreeGrafter"/>
</dbReference>
<evidence type="ECO:0000313" key="9">
    <source>
        <dbReference type="EMBL" id="QHI69701.1"/>
    </source>
</evidence>
<dbReference type="Pfam" id="PF00672">
    <property type="entry name" value="HAMP"/>
    <property type="match status" value="1"/>
</dbReference>
<dbReference type="KEGG" id="taer:GT409_09625"/>
<evidence type="ECO:0000313" key="10">
    <source>
        <dbReference type="Proteomes" id="UP000464954"/>
    </source>
</evidence>
<feature type="transmembrane region" description="Helical" evidence="6">
    <location>
        <begin position="14"/>
        <end position="33"/>
    </location>
</feature>
<dbReference type="CDD" id="cd06225">
    <property type="entry name" value="HAMP"/>
    <property type="match status" value="1"/>
</dbReference>
<dbReference type="PROSITE" id="PS50111">
    <property type="entry name" value="CHEMOTAXIS_TRANSDUC_2"/>
    <property type="match status" value="1"/>
</dbReference>
<keyword evidence="10" id="KW-1185">Reference proteome</keyword>
<dbReference type="GO" id="GO:0005886">
    <property type="term" value="C:plasma membrane"/>
    <property type="evidence" value="ECO:0007669"/>
    <property type="project" value="TreeGrafter"/>
</dbReference>
<accession>A0A6P1M775</accession>
<keyword evidence="6" id="KW-0472">Membrane</keyword>
<feature type="compositionally biased region" description="Basic and acidic residues" evidence="5">
    <location>
        <begin position="326"/>
        <end position="336"/>
    </location>
</feature>
<dbReference type="InterPro" id="IPR003660">
    <property type="entry name" value="HAMP_dom"/>
</dbReference>
<feature type="region of interest" description="Disordered" evidence="5">
    <location>
        <begin position="313"/>
        <end position="337"/>
    </location>
</feature>
<evidence type="ECO:0000259" key="7">
    <source>
        <dbReference type="PROSITE" id="PS50111"/>
    </source>
</evidence>
<dbReference type="Pfam" id="PF00015">
    <property type="entry name" value="MCPsignal"/>
    <property type="match status" value="1"/>
</dbReference>
<protein>
    <submittedName>
        <fullName evidence="9">HAMP domain-containing protein</fullName>
    </submittedName>
</protein>
<keyword evidence="6" id="KW-1133">Transmembrane helix</keyword>
<dbReference type="Pfam" id="PF12729">
    <property type="entry name" value="4HB_MCP_1"/>
    <property type="match status" value="1"/>
</dbReference>
<feature type="transmembrane region" description="Helical" evidence="6">
    <location>
        <begin position="184"/>
        <end position="201"/>
    </location>
</feature>
<dbReference type="Gene3D" id="1.10.287.950">
    <property type="entry name" value="Methyl-accepting chemotaxis protein"/>
    <property type="match status" value="1"/>
</dbReference>
<evidence type="ECO:0000256" key="3">
    <source>
        <dbReference type="PROSITE-ProRule" id="PRU00284"/>
    </source>
</evidence>
<organism evidence="9 10">
    <name type="scientific">Tichowtungia aerotolerans</name>
    <dbReference type="NCBI Taxonomy" id="2697043"/>
    <lineage>
        <taxon>Bacteria</taxon>
        <taxon>Pseudomonadati</taxon>
        <taxon>Kiritimatiellota</taxon>
        <taxon>Tichowtungiia</taxon>
        <taxon>Tichowtungiales</taxon>
        <taxon>Tichowtungiaceae</taxon>
        <taxon>Tichowtungia</taxon>
    </lineage>
</organism>
<comment type="similarity">
    <text evidence="2">Belongs to the methyl-accepting chemotaxis (MCP) protein family.</text>
</comment>
<feature type="domain" description="Methyl-accepting transducer" evidence="7">
    <location>
        <begin position="264"/>
        <end position="500"/>
    </location>
</feature>
<dbReference type="GO" id="GO:0006935">
    <property type="term" value="P:chemotaxis"/>
    <property type="evidence" value="ECO:0007669"/>
    <property type="project" value="UniProtKB-KW"/>
</dbReference>
<dbReference type="SMART" id="SM00283">
    <property type="entry name" value="MA"/>
    <property type="match status" value="1"/>
</dbReference>
<evidence type="ECO:0000256" key="1">
    <source>
        <dbReference type="ARBA" id="ARBA00022500"/>
    </source>
</evidence>
<dbReference type="SMART" id="SM00304">
    <property type="entry name" value="HAMP"/>
    <property type="match status" value="1"/>
</dbReference>
<dbReference type="RefSeq" id="WP_160628883.1">
    <property type="nucleotide sequence ID" value="NZ_CP047593.1"/>
</dbReference>
<evidence type="ECO:0000256" key="2">
    <source>
        <dbReference type="ARBA" id="ARBA00029447"/>
    </source>
</evidence>
<dbReference type="GO" id="GO:0007165">
    <property type="term" value="P:signal transduction"/>
    <property type="evidence" value="ECO:0007669"/>
    <property type="project" value="UniProtKB-KW"/>
</dbReference>
<proteinExistence type="inferred from homology"/>
<dbReference type="Proteomes" id="UP000464954">
    <property type="component" value="Chromosome"/>
</dbReference>
<dbReference type="SUPFAM" id="SSF58104">
    <property type="entry name" value="Methyl-accepting chemotaxis protein (MCP) signaling domain"/>
    <property type="match status" value="1"/>
</dbReference>
<dbReference type="InterPro" id="IPR024478">
    <property type="entry name" value="HlyB_4HB_MCP"/>
</dbReference>
<feature type="compositionally biased region" description="Polar residues" evidence="5">
    <location>
        <begin position="313"/>
        <end position="322"/>
    </location>
</feature>
<evidence type="ECO:0000256" key="5">
    <source>
        <dbReference type="SAM" id="MobiDB-lite"/>
    </source>
</evidence>
<feature type="coiled-coil region" evidence="4">
    <location>
        <begin position="143"/>
        <end position="181"/>
    </location>
</feature>
<dbReference type="InterPro" id="IPR004089">
    <property type="entry name" value="MCPsignal_dom"/>
</dbReference>
<name>A0A6P1M775_9BACT</name>
<keyword evidence="1" id="KW-0145">Chemotaxis</keyword>
<dbReference type="PANTHER" id="PTHR43531:SF11">
    <property type="entry name" value="METHYL-ACCEPTING CHEMOTAXIS PROTEIN 3"/>
    <property type="match status" value="1"/>
</dbReference>
<gene>
    <name evidence="9" type="ORF">GT409_09625</name>
</gene>
<dbReference type="PANTHER" id="PTHR43531">
    <property type="entry name" value="PROTEIN ICFG"/>
    <property type="match status" value="1"/>
</dbReference>
<feature type="domain" description="HAMP" evidence="8">
    <location>
        <begin position="206"/>
        <end position="259"/>
    </location>
</feature>
<keyword evidence="4" id="KW-0175">Coiled coil</keyword>
<evidence type="ECO:0000256" key="6">
    <source>
        <dbReference type="SAM" id="Phobius"/>
    </source>
</evidence>
<dbReference type="EMBL" id="CP047593">
    <property type="protein sequence ID" value="QHI69701.1"/>
    <property type="molecule type" value="Genomic_DNA"/>
</dbReference>
<evidence type="ECO:0000259" key="8">
    <source>
        <dbReference type="PROSITE" id="PS50885"/>
    </source>
</evidence>
<dbReference type="InterPro" id="IPR051310">
    <property type="entry name" value="MCP_chemotaxis"/>
</dbReference>
<sequence length="536" mass="58143">MNGKHSVSKRLRNAFFWVALFVAVSGAVGLVAIEMISDGTDIIFEKKYPIVQAAYSLSISANSELLALHSYLLKEKDALLLMEQWNKQSAQHLNSLKTQVTDSSEQQAVTRIDTMHERIEQLTGKMVELSSANTAQDQTDLVMQEMEHQIDSMLTEINNLIQMATDEMDQAMNQADAFQKQSRVALIAVTILAFLISFQLGRSISSGIIRPLEALVDFSNNVARGDLRREFHMEVPEDEIGALVTAFRIMISNLRKNLQEVTDGSTVIASSVAELSASSAQLASSAAENATSINETTTTVEEVRQTTELSNTKAEQMANESVQIREASRQGRKSTDETIEGMNKIDSQMSTIAETIIRLSEQSQAIGQIIATVDSLSEQSNVLAVNASIEAAKAGEHGKGFSVVAQEVKNLAEQSKQATNEVRGILNEIQKATSSAVMATEQGSKVVEKGTSTAAQTGQAIITLTEGLEHSADAATQIAAASQQQRVGMDQITAAMESVRETSQQNATSARQLEGAVQNLKTLGDKLQEIITGYRL</sequence>
<dbReference type="AlphaFoldDB" id="A0A6P1M775"/>
<feature type="transmembrane region" description="Helical" evidence="6">
    <location>
        <begin position="53"/>
        <end position="73"/>
    </location>
</feature>
<keyword evidence="3" id="KW-0807">Transducer</keyword>
<keyword evidence="6" id="KW-0812">Transmembrane</keyword>
<evidence type="ECO:0000256" key="4">
    <source>
        <dbReference type="SAM" id="Coils"/>
    </source>
</evidence>
<reference evidence="9 10" key="1">
    <citation type="submission" date="2020-01" db="EMBL/GenBank/DDBJ databases">
        <title>Ponticoccus aerotolerans gen. nov., sp. nov., an anaerobic bacterium and proposal of Ponticoccusceae fam. nov., Ponticoccusles ord. nov. and Ponticoccuse classis nov. in the phylum Kiritimatiellaeota.</title>
        <authorList>
            <person name="Zhou L.Y."/>
            <person name="Du Z.J."/>
        </authorList>
    </citation>
    <scope>NUCLEOTIDE SEQUENCE [LARGE SCALE GENOMIC DNA]</scope>
    <source>
        <strain evidence="9 10">S-5007</strain>
    </source>
</reference>